<dbReference type="GO" id="GO:0015086">
    <property type="term" value="F:cadmium ion transmembrane transporter activity"/>
    <property type="evidence" value="ECO:0007669"/>
    <property type="project" value="TreeGrafter"/>
</dbReference>
<dbReference type="GO" id="GO:0005384">
    <property type="term" value="F:manganese ion transmembrane transporter activity"/>
    <property type="evidence" value="ECO:0007669"/>
    <property type="project" value="TreeGrafter"/>
</dbReference>
<feature type="transmembrane region" description="Helical" evidence="6">
    <location>
        <begin position="207"/>
        <end position="226"/>
    </location>
</feature>
<keyword evidence="4 6" id="KW-1133">Transmembrane helix</keyword>
<name>E1QR70_VULDI</name>
<evidence type="ECO:0000256" key="4">
    <source>
        <dbReference type="ARBA" id="ARBA00022989"/>
    </source>
</evidence>
<dbReference type="eggNOG" id="arCOG04531">
    <property type="taxonomic scope" value="Archaea"/>
</dbReference>
<feature type="transmembrane region" description="Helical" evidence="6">
    <location>
        <begin position="247"/>
        <end position="270"/>
    </location>
</feature>
<accession>E1QR70</accession>
<keyword evidence="2" id="KW-0813">Transport</keyword>
<dbReference type="GO" id="GO:0034755">
    <property type="term" value="P:iron ion transmembrane transport"/>
    <property type="evidence" value="ECO:0007669"/>
    <property type="project" value="TreeGrafter"/>
</dbReference>
<sequence>MLISRYLCDSGVNFQERVSKSIKGISDSFRVLLGPGWLTMLADVDAPSILTAMQSGYYTGLAMIPWLILLTIPLYFIQELTIRAALGSGKGMGTLLREVYGNKAAAASLIAMLIIDGAAYVGEYAAISAIGLLFGVPVVISVILVLVFHTVIILMGGSYKRVENVLLAISAFILVYLVAFAVVPIRAQEMYGALLSIFLPSSYSNSLYLTLLAANIGAVIMPWMLYYQQSAIVDKGLRREHYTHERFETVMGAIISETLMIGSLLVGYWLRVKGGVVDGFQSALLSISRIISPYWFIVAAVGMVAAALLAIFVISLGFAYGLSEYFGWPSGLSRRMCEARGFYAFYVVEVVPAALIILFMRDLVNLILGIMVFNAVALAIPTYLLISLVSRRDVVGDYTISRARAIALYVVTTALIIAGIYAIMTTI</sequence>
<keyword evidence="8" id="KW-1185">Reference proteome</keyword>
<evidence type="ECO:0000256" key="6">
    <source>
        <dbReference type="SAM" id="Phobius"/>
    </source>
</evidence>
<dbReference type="EMBL" id="CP002100">
    <property type="protein sequence ID" value="ADN51760.1"/>
    <property type="molecule type" value="Genomic_DNA"/>
</dbReference>
<feature type="transmembrane region" description="Helical" evidence="6">
    <location>
        <begin position="341"/>
        <end position="360"/>
    </location>
</feature>
<feature type="transmembrane region" description="Helical" evidence="6">
    <location>
        <begin position="127"/>
        <end position="153"/>
    </location>
</feature>
<dbReference type="Proteomes" id="UP000006681">
    <property type="component" value="Chromosome"/>
</dbReference>
<feature type="transmembrane region" description="Helical" evidence="6">
    <location>
        <begin position="57"/>
        <end position="78"/>
    </location>
</feature>
<dbReference type="GO" id="GO:0005886">
    <property type="term" value="C:plasma membrane"/>
    <property type="evidence" value="ECO:0007669"/>
    <property type="project" value="TreeGrafter"/>
</dbReference>
<comment type="subcellular location">
    <subcellularLocation>
        <location evidence="1">Membrane</location>
        <topology evidence="1">Multi-pass membrane protein</topology>
    </subcellularLocation>
</comment>
<keyword evidence="5 6" id="KW-0472">Membrane</keyword>
<reference evidence="8" key="2">
    <citation type="journal article" date="2010" name="Stand. Genomic Sci.">
        <title>Complete genome sequence of Vulcanisaeta distributa type strain (IC-017T).</title>
        <authorList>
            <person name="Mavromatis K."/>
            <person name="Sikorski J."/>
            <person name="Pabst E."/>
            <person name="Teshima H."/>
            <person name="Lapidus A."/>
            <person name="Lucas S."/>
            <person name="Nolan M."/>
            <person name="Glavina Del Rio T."/>
            <person name="Cheng J."/>
            <person name="Bruce D."/>
            <person name="Goodwin L."/>
            <person name="Pitluck S."/>
            <person name="Liolios K."/>
            <person name="Ivanova N."/>
            <person name="Mikhailova N."/>
            <person name="Pati A."/>
            <person name="Chen A."/>
            <person name="Palaniappan K."/>
            <person name="Land M."/>
            <person name="Hauser L."/>
            <person name="Chang Y."/>
            <person name="Jeffries C."/>
            <person name="Rohde M."/>
            <person name="Spring S."/>
            <person name="Goker M."/>
            <person name="Wirth R."/>
            <person name="Woyke T."/>
            <person name="Bristow J."/>
            <person name="Eisen J."/>
            <person name="Markowitz V."/>
            <person name="Hugenholtz P."/>
            <person name="Klenk H."/>
            <person name="Kyrpides N."/>
        </authorList>
    </citation>
    <scope>NUCLEOTIDE SEQUENCE [LARGE SCALE GENOMIC DNA]</scope>
    <source>
        <strain evidence="8">DSM 14429 / JCM 11212 / NBRC 100878 / IC-017</strain>
    </source>
</reference>
<organism evidence="7 8">
    <name type="scientific">Vulcanisaeta distributa (strain DSM 14429 / JCM 11212 / NBRC 100878 / IC-017)</name>
    <dbReference type="NCBI Taxonomy" id="572478"/>
    <lineage>
        <taxon>Archaea</taxon>
        <taxon>Thermoproteota</taxon>
        <taxon>Thermoprotei</taxon>
        <taxon>Thermoproteales</taxon>
        <taxon>Thermoproteaceae</taxon>
        <taxon>Vulcanisaeta</taxon>
    </lineage>
</organism>
<proteinExistence type="predicted"/>
<dbReference type="STRING" id="572478.Vdis_2393"/>
<dbReference type="Pfam" id="PF01566">
    <property type="entry name" value="Nramp"/>
    <property type="match status" value="1"/>
</dbReference>
<feature type="transmembrane region" description="Helical" evidence="6">
    <location>
        <begin position="294"/>
        <end position="320"/>
    </location>
</feature>
<evidence type="ECO:0000256" key="3">
    <source>
        <dbReference type="ARBA" id="ARBA00022692"/>
    </source>
</evidence>
<feature type="transmembrane region" description="Helical" evidence="6">
    <location>
        <begin position="165"/>
        <end position="187"/>
    </location>
</feature>
<dbReference type="PANTHER" id="PTHR11706:SF33">
    <property type="entry name" value="NATURAL RESISTANCE-ASSOCIATED MACROPHAGE PROTEIN 2"/>
    <property type="match status" value="1"/>
</dbReference>
<evidence type="ECO:0000256" key="2">
    <source>
        <dbReference type="ARBA" id="ARBA00022448"/>
    </source>
</evidence>
<reference evidence="7 8" key="1">
    <citation type="journal article" date="2010" name="Stand. Genomic Sci.">
        <title>Complete genome sequence of Vulcanisaeta distributa type strain (IC-017).</title>
        <authorList>
            <person name="Mavromatis K."/>
            <person name="Sikorski J."/>
            <person name="Pabst E."/>
            <person name="Teshima H."/>
            <person name="Lapidus A."/>
            <person name="Lucas S."/>
            <person name="Nolan M."/>
            <person name="Glavina Del Rio T."/>
            <person name="Cheng J.F."/>
            <person name="Bruce D."/>
            <person name="Goodwin L."/>
            <person name="Pitluck S."/>
            <person name="Liolios K."/>
            <person name="Ivanova N."/>
            <person name="Mikhailova N."/>
            <person name="Pati A."/>
            <person name="Chen A."/>
            <person name="Palaniappan K."/>
            <person name="Land M."/>
            <person name="Hauser L."/>
            <person name="Chang Y.J."/>
            <person name="Jeffries C.D."/>
            <person name="Rohde M."/>
            <person name="Spring S."/>
            <person name="Goker M."/>
            <person name="Wirth R."/>
            <person name="Woyke T."/>
            <person name="Bristow J."/>
            <person name="Eisen J.A."/>
            <person name="Markowitz V."/>
            <person name="Hugenholtz P."/>
            <person name="Klenk H.P."/>
            <person name="Kyrpides N.C."/>
        </authorList>
    </citation>
    <scope>NUCLEOTIDE SEQUENCE [LARGE SCALE GENOMIC DNA]</scope>
    <source>
        <strain evidence="8">DSM 14429 / JCM 11212 / NBRC 100878 / IC-017</strain>
    </source>
</reference>
<gene>
    <name evidence="7" type="ordered locus">Vdis_2393</name>
</gene>
<feature type="transmembrane region" description="Helical" evidence="6">
    <location>
        <begin position="366"/>
        <end position="386"/>
    </location>
</feature>
<feature type="transmembrane region" description="Helical" evidence="6">
    <location>
        <begin position="99"/>
        <end position="121"/>
    </location>
</feature>
<evidence type="ECO:0000256" key="1">
    <source>
        <dbReference type="ARBA" id="ARBA00004141"/>
    </source>
</evidence>
<evidence type="ECO:0000313" key="8">
    <source>
        <dbReference type="Proteomes" id="UP000006681"/>
    </source>
</evidence>
<feature type="transmembrane region" description="Helical" evidence="6">
    <location>
        <begin position="406"/>
        <end position="424"/>
    </location>
</feature>
<dbReference type="KEGG" id="vdi:Vdis_2393"/>
<dbReference type="InterPro" id="IPR001046">
    <property type="entry name" value="NRAMP_fam"/>
</dbReference>
<protein>
    <submittedName>
        <fullName evidence="7">Manganese transporter, putative</fullName>
    </submittedName>
</protein>
<dbReference type="HOGENOM" id="CLU_020088_6_1_2"/>
<dbReference type="AlphaFoldDB" id="E1QR70"/>
<evidence type="ECO:0000313" key="7">
    <source>
        <dbReference type="EMBL" id="ADN51760.1"/>
    </source>
</evidence>
<dbReference type="PANTHER" id="PTHR11706">
    <property type="entry name" value="SOLUTE CARRIER PROTEIN FAMILY 11 MEMBER"/>
    <property type="match status" value="1"/>
</dbReference>
<keyword evidence="3 6" id="KW-0812">Transmembrane</keyword>
<evidence type="ECO:0000256" key="5">
    <source>
        <dbReference type="ARBA" id="ARBA00023136"/>
    </source>
</evidence>